<reference evidence="1" key="1">
    <citation type="submission" date="2022-04" db="EMBL/GenBank/DDBJ databases">
        <title>Jade perch genome.</title>
        <authorList>
            <person name="Chao B."/>
        </authorList>
    </citation>
    <scope>NUCLEOTIDE SEQUENCE</scope>
    <source>
        <strain evidence="1">CB-2022</strain>
    </source>
</reference>
<dbReference type="EMBL" id="CM041534">
    <property type="protein sequence ID" value="KAI3373524.1"/>
    <property type="molecule type" value="Genomic_DNA"/>
</dbReference>
<feature type="non-terminal residue" evidence="1">
    <location>
        <position position="1"/>
    </location>
</feature>
<evidence type="ECO:0000313" key="2">
    <source>
        <dbReference type="Proteomes" id="UP000831701"/>
    </source>
</evidence>
<keyword evidence="2" id="KW-1185">Reference proteome</keyword>
<accession>A0ACB8X188</accession>
<evidence type="ECO:0000313" key="1">
    <source>
        <dbReference type="EMBL" id="KAI3373524.1"/>
    </source>
</evidence>
<sequence length="1690" mass="191766">ALKSSQHSLCSLLIVDTPGFQNPRLAKRECGATFEDLCHNYTQERLHTLFYQRTFVQELERYKEENIELALEETDTSTSLSVAVVDQASSQALVRPVRTDEARGLLWLMEEEALQPGGSEETLLGRLFSYYGPAEGERNLTPPPTFTSGHTFLLKSEKENHFLLGHSHGTDWVEYDACGWLNYAKQNPASTNATNLLQDSQKKIISSLFMSRAGGATVLAGSIAGLEGVSQLSLRRATSMRKTFTTGVAAIKKKSVCIQIKLQVDALLDMVRRSRIHFVHCILPKADALRALSGSLFKGGECEAQGESGDPGLMQLDVALLRAQLRGSKLLDALRIHRQGYPDHMVFSEFRRRFDVLAPHLTKKHGRNYIVKDERRAVEELLESLDLEKSSYHMGLSRLFFRAGTLAKLEEQRDEQTKRNLTLFQASCRGYLARQAFKKRKIQDLAIRCIQKNIKKNRGVKGWPWWKLFTTVQPLIKVHLTEEQMRGKDEEIQQQKSKLEKVEKERNELRLNTDRLESRAKYDAMKKQLEAQEMEVMEARLMKTSELNGELDDDDDAALMEEPVLLADLQTDNEDVQRSVQQLKKKCQKLTAELQDTKLHLEGLQSRNHDLEKKQRKFDLEQNQAQAEVQRERSQREKLAREKDIMTGEMFNLRQQLQDKDSELCAVNVKLQQLEAELQDLSSQESKDEASLAKVKKQLRDLEAKVKDQEEELDEQAGTIQMLEQAKLRLEMEMERQRQTHSKEIESKDEEVEEIRRSCSKKLKQMEVQLEEEYEDKQKVLRERRELESKLLNAQDQVSQRDVETEKRLKKDLKRTKVLLADAQIMLDHLKSNAPSKREIAQLKNQLEESEFTCAAAVKARKSMEIEIEDLHIQMEDVVKAKMSLEEQLSRLQREKNDLQSRMEEDQEDMNELMKKHKAAVAQSARDLSQISDLQAQLEEATKEKQEIQEKLHSLQSQLEFQEQSMVEKSLVCRQEAKIRELETKLEYERTQIKRLESLVGRLKENLEKMTEERNQRIAAENREKEQNKRMQRQIRDMKEEAAELSKKEAEASRKKHELEMDIESLEAANQSLQVDLKLAFKRIGDLQAAIEDEMESDDNDDLINSGDETETDSEVEDRVDGVKSWLSKNKGSTKTLSDEGSLKSTRYSANADSKEVKEGKEKINDGGKDGKEVEQNRSVSVMSSLSYRKRSNLKDSIGGTGDESSLFTTLKEQPDTPDHASIRKAKSKSGDLQEDWKKNQAQEDFDDKGSVISMAYSEATSRARKGLESRWTSRSSPEFDKESTVSSVAPSRMSTRRGMLDMDDDNKSTISSVSRSSPRSLRRSSSWKDDRRSSSRLSLARSCGLSEFGLNVDDDDDDGQSVAFSEGGPSAYSPRSLSRSFSTPAQPRSSDGNLPDSSDIKTVTHRNYLDPDLEAAINEVLSFKPIKFKRSKLDESSGEEEDEKKGPGSEGSRKKGEDEGLGTSSLLRSASGSALDYSNRPSSTMSTSSSRSRKDKKSKVSLSDDSSSDDRHSRKSSRGKKDKKSKKRSKKKQSESEDSSSSSESSESSSSDSTISYRSSSSVKRSPKQPSDHDEKDLGHRPSSKKEAKKKQEEGGQHGDECTSTGLKVTDTNRGSPPVCRRHVGLGRSDEEDEADRDSSGQSLRQSDSEGTLAENAYTVQNQAWGKFKEDQQSRASTFLPPHINLYST</sequence>
<organism evidence="1 2">
    <name type="scientific">Scortum barcoo</name>
    <name type="common">barcoo grunter</name>
    <dbReference type="NCBI Taxonomy" id="214431"/>
    <lineage>
        <taxon>Eukaryota</taxon>
        <taxon>Metazoa</taxon>
        <taxon>Chordata</taxon>
        <taxon>Craniata</taxon>
        <taxon>Vertebrata</taxon>
        <taxon>Euteleostomi</taxon>
        <taxon>Actinopterygii</taxon>
        <taxon>Neopterygii</taxon>
        <taxon>Teleostei</taxon>
        <taxon>Neoteleostei</taxon>
        <taxon>Acanthomorphata</taxon>
        <taxon>Eupercaria</taxon>
        <taxon>Centrarchiformes</taxon>
        <taxon>Terapontoidei</taxon>
        <taxon>Terapontidae</taxon>
        <taxon>Scortum</taxon>
    </lineage>
</organism>
<protein>
    <submittedName>
        <fullName evidence="1">Uncharacterized protein</fullName>
    </submittedName>
</protein>
<name>A0ACB8X188_9TELE</name>
<gene>
    <name evidence="1" type="ORF">L3Q82_022123</name>
</gene>
<dbReference type="Proteomes" id="UP000831701">
    <property type="component" value="Chromosome 4"/>
</dbReference>
<proteinExistence type="predicted"/>
<comment type="caution">
    <text evidence="1">The sequence shown here is derived from an EMBL/GenBank/DDBJ whole genome shotgun (WGS) entry which is preliminary data.</text>
</comment>